<sequence length="869" mass="98578">MSIWDTFTGRKSSPSPSSSSSTSADIQDPADRFTPSPFDPSTAQDVSSFLNAPGAFDPSALHPLAGLNQDTLDYLSLEDSALSDLPGGRSALPSRGWADDLCYAPDFITVSTIFHCRDSQSQAVVFDVFTTSYRVRSASVRDVFTMETHTDRLFEPIDDRLMEMIFLGDSGFFFMSWPGWMYYLWHNLRKGLNKTLFVSEAQGFQLSCQKAQQAATYQRTYQRWWDHHNPMRPDMADFRVQILKRSQDGSLKLREHWKTALRWARLTKATGTKGSAIAAFQWSLKNQDQMPSDGHLGLLSDNRNFEFAEHLWMPSRTQAEQREVERRQRYSSNPQFFNIRQLAASDFHALPHWEDPVSMTRKVFVPPTAPVAVMYPPQSEFLQHSASRRPEPQNLPVGTGELVPENEMEMNEPTKMETVVPIDYKADLAFFSKGPESATDLLNWLTEARRAHRLPRSRKQSPVREQSQNPQHQLKSDNDPPPHPDTPIMRPHAQPLQDKPEIVDGIPRLPRSPNIPLRVAHIQTDVSPFQPKSQGKVEHLSISRILRTRRKTSSEPSVEEFIGMLTEQAESAGDFLTTSRSNFHDLFPSQSFASMWSDASLSDNTSSIFPEADLTFHIQSIDAEVARSGFIKARLDSASRDPTLVTTVSNILDARLKAAGCSAAAFDRSELKDLRVKVAYLNHLLEKKKQRDHPRPCFAIHVVTALHLNGRPQLRHIRTLFPPLCASWLEFQRILSDATATWQAAEAGHPYGYTLGSGRWMYYVVRNNIPSRDYTSLVNEAGYGRMHKLVREERVGLLFWHELVARASLALKAESIALAARQSSNPDEEPVDQNGQPYFERFFDFPTDCDKAYMGPHRSCPAVFLIPHY</sequence>
<name>A0A4U0XG25_9PEZI</name>
<dbReference type="Proteomes" id="UP000308768">
    <property type="component" value="Unassembled WGS sequence"/>
</dbReference>
<dbReference type="EMBL" id="NAJN01000317">
    <property type="protein sequence ID" value="TKA75037.1"/>
    <property type="molecule type" value="Genomic_DNA"/>
</dbReference>
<feature type="region of interest" description="Disordered" evidence="1">
    <location>
        <begin position="452"/>
        <end position="493"/>
    </location>
</feature>
<dbReference type="OrthoDB" id="159299at2759"/>
<evidence type="ECO:0000256" key="1">
    <source>
        <dbReference type="SAM" id="MobiDB-lite"/>
    </source>
</evidence>
<evidence type="ECO:0000313" key="3">
    <source>
        <dbReference type="Proteomes" id="UP000308768"/>
    </source>
</evidence>
<feature type="compositionally biased region" description="Low complexity" evidence="1">
    <location>
        <begin position="12"/>
        <end position="23"/>
    </location>
</feature>
<feature type="compositionally biased region" description="Polar residues" evidence="1">
    <location>
        <begin position="463"/>
        <end position="473"/>
    </location>
</feature>
<dbReference type="AlphaFoldDB" id="A0A4U0XG25"/>
<keyword evidence="3" id="KW-1185">Reference proteome</keyword>
<accession>A0A4U0XG25</accession>
<comment type="caution">
    <text evidence="2">The sequence shown here is derived from an EMBL/GenBank/DDBJ whole genome shotgun (WGS) entry which is preliminary data.</text>
</comment>
<gene>
    <name evidence="2" type="ORF">B0A49_02184</name>
</gene>
<proteinExistence type="predicted"/>
<dbReference type="STRING" id="331657.A0A4U0XG25"/>
<evidence type="ECO:0000313" key="2">
    <source>
        <dbReference type="EMBL" id="TKA75037.1"/>
    </source>
</evidence>
<organism evidence="2 3">
    <name type="scientific">Cryomyces minteri</name>
    <dbReference type="NCBI Taxonomy" id="331657"/>
    <lineage>
        <taxon>Eukaryota</taxon>
        <taxon>Fungi</taxon>
        <taxon>Dikarya</taxon>
        <taxon>Ascomycota</taxon>
        <taxon>Pezizomycotina</taxon>
        <taxon>Dothideomycetes</taxon>
        <taxon>Dothideomycetes incertae sedis</taxon>
        <taxon>Cryomyces</taxon>
    </lineage>
</organism>
<protein>
    <submittedName>
        <fullName evidence="2">Uncharacterized protein</fullName>
    </submittedName>
</protein>
<reference evidence="2 3" key="1">
    <citation type="submission" date="2017-03" db="EMBL/GenBank/DDBJ databases">
        <title>Genomes of endolithic fungi from Antarctica.</title>
        <authorList>
            <person name="Coleine C."/>
            <person name="Masonjones S."/>
            <person name="Stajich J.E."/>
        </authorList>
    </citation>
    <scope>NUCLEOTIDE SEQUENCE [LARGE SCALE GENOMIC DNA]</scope>
    <source>
        <strain evidence="2 3">CCFEE 5187</strain>
    </source>
</reference>
<feature type="compositionally biased region" description="Basic residues" evidence="1">
    <location>
        <begin position="452"/>
        <end position="461"/>
    </location>
</feature>
<feature type="region of interest" description="Disordered" evidence="1">
    <location>
        <begin position="1"/>
        <end position="44"/>
    </location>
</feature>